<reference evidence="3" key="2">
    <citation type="submission" date="2015-01" db="EMBL/GenBank/DDBJ databases">
        <title>Evolutionary Origins and Diversification of the Mycorrhizal Mutualists.</title>
        <authorList>
            <consortium name="DOE Joint Genome Institute"/>
            <consortium name="Mycorrhizal Genomics Consortium"/>
            <person name="Kohler A."/>
            <person name="Kuo A."/>
            <person name="Nagy L.G."/>
            <person name="Floudas D."/>
            <person name="Copeland A."/>
            <person name="Barry K.W."/>
            <person name="Cichocki N."/>
            <person name="Veneault-Fourrey C."/>
            <person name="LaButti K."/>
            <person name="Lindquist E.A."/>
            <person name="Lipzen A."/>
            <person name="Lundell T."/>
            <person name="Morin E."/>
            <person name="Murat C."/>
            <person name="Riley R."/>
            <person name="Ohm R."/>
            <person name="Sun H."/>
            <person name="Tunlid A."/>
            <person name="Henrissat B."/>
            <person name="Grigoriev I.V."/>
            <person name="Hibbett D.S."/>
            <person name="Martin F."/>
        </authorList>
    </citation>
    <scope>NUCLEOTIDE SEQUENCE [LARGE SCALE GENOMIC DNA]</scope>
    <source>
        <strain evidence="3">F 1598</strain>
    </source>
</reference>
<dbReference type="EMBL" id="KN833019">
    <property type="protein sequence ID" value="KIM78023.1"/>
    <property type="molecule type" value="Genomic_DNA"/>
</dbReference>
<evidence type="ECO:0000313" key="3">
    <source>
        <dbReference type="Proteomes" id="UP000054166"/>
    </source>
</evidence>
<feature type="compositionally biased region" description="Basic and acidic residues" evidence="1">
    <location>
        <begin position="76"/>
        <end position="97"/>
    </location>
</feature>
<name>A0A0C3AVL5_PILCF</name>
<reference evidence="2 3" key="1">
    <citation type="submission" date="2014-04" db="EMBL/GenBank/DDBJ databases">
        <authorList>
            <consortium name="DOE Joint Genome Institute"/>
            <person name="Kuo A."/>
            <person name="Tarkka M."/>
            <person name="Buscot F."/>
            <person name="Kohler A."/>
            <person name="Nagy L.G."/>
            <person name="Floudas D."/>
            <person name="Copeland A."/>
            <person name="Barry K.W."/>
            <person name="Cichocki N."/>
            <person name="Veneault-Fourrey C."/>
            <person name="LaButti K."/>
            <person name="Lindquist E.A."/>
            <person name="Lipzen A."/>
            <person name="Lundell T."/>
            <person name="Morin E."/>
            <person name="Murat C."/>
            <person name="Sun H."/>
            <person name="Tunlid A."/>
            <person name="Henrissat B."/>
            <person name="Grigoriev I.V."/>
            <person name="Hibbett D.S."/>
            <person name="Martin F."/>
            <person name="Nordberg H.P."/>
            <person name="Cantor M.N."/>
            <person name="Hua S.X."/>
        </authorList>
    </citation>
    <scope>NUCLEOTIDE SEQUENCE [LARGE SCALE GENOMIC DNA]</scope>
    <source>
        <strain evidence="2 3">F 1598</strain>
    </source>
</reference>
<dbReference type="InParanoid" id="A0A0C3AVL5"/>
<sequence>MSLASSARNVIPNRQPHSLHIPNRQLFRPSKRPSTCFVLQRQPLKHAAETALALKPAQIPHPAHRELLLPTMSRLRNRDLDNEERENARMNPKLKGE</sequence>
<dbReference type="AlphaFoldDB" id="A0A0C3AVL5"/>
<feature type="region of interest" description="Disordered" evidence="1">
    <location>
        <begin position="70"/>
        <end position="97"/>
    </location>
</feature>
<evidence type="ECO:0000313" key="2">
    <source>
        <dbReference type="EMBL" id="KIM78023.1"/>
    </source>
</evidence>
<protein>
    <submittedName>
        <fullName evidence="2">Uncharacterized protein</fullName>
    </submittedName>
</protein>
<feature type="region of interest" description="Disordered" evidence="1">
    <location>
        <begin position="1"/>
        <end position="20"/>
    </location>
</feature>
<accession>A0A0C3AVL5</accession>
<dbReference type="Proteomes" id="UP000054166">
    <property type="component" value="Unassembled WGS sequence"/>
</dbReference>
<keyword evidence="3" id="KW-1185">Reference proteome</keyword>
<proteinExistence type="predicted"/>
<organism evidence="2 3">
    <name type="scientific">Piloderma croceum (strain F 1598)</name>
    <dbReference type="NCBI Taxonomy" id="765440"/>
    <lineage>
        <taxon>Eukaryota</taxon>
        <taxon>Fungi</taxon>
        <taxon>Dikarya</taxon>
        <taxon>Basidiomycota</taxon>
        <taxon>Agaricomycotina</taxon>
        <taxon>Agaricomycetes</taxon>
        <taxon>Agaricomycetidae</taxon>
        <taxon>Atheliales</taxon>
        <taxon>Atheliaceae</taxon>
        <taxon>Piloderma</taxon>
    </lineage>
</organism>
<evidence type="ECO:0000256" key="1">
    <source>
        <dbReference type="SAM" id="MobiDB-lite"/>
    </source>
</evidence>
<dbReference type="HOGENOM" id="CLU_2347484_0_0_1"/>
<gene>
    <name evidence="2" type="ORF">PILCRDRAFT_824739</name>
</gene>